<keyword evidence="6" id="KW-0540">Nuclease</keyword>
<dbReference type="EMBL" id="JAKRRX010000006">
    <property type="protein sequence ID" value="MCW8332571.1"/>
    <property type="molecule type" value="Genomic_DNA"/>
</dbReference>
<dbReference type="Proteomes" id="UP001155586">
    <property type="component" value="Unassembled WGS sequence"/>
</dbReference>
<feature type="domain" description="VRR-NUC" evidence="11">
    <location>
        <begin position="438"/>
        <end position="540"/>
    </location>
</feature>
<dbReference type="GO" id="GO:0004528">
    <property type="term" value="F:phosphodiesterase I activity"/>
    <property type="evidence" value="ECO:0007669"/>
    <property type="project" value="UniProtKB-EC"/>
</dbReference>
<keyword evidence="10" id="KW-0464">Manganese</keyword>
<sequence>MHPAPQLAADYYLDNFKKLTEHALTWYADILTPNELSWIERFSVLPKQSQCLLVRLYSRRGSWFRSDKLEYTEIPQLKDALTQLQQQNFIELNGLISEQDLAASLLTKPEVLECFPQLDRKAPKHQLVASLTDTPFTRFESLNFDCIELLNSELISVLLTLFFANTHQDLSQFVLDDLGLHQFEQYPLSKERRFFTSRDEIDQLLTLSQLSKAYWLCNQKDKANIDALLEALSQVLPAVSEHSYIARKQFKLINDLARDLERFNDFPLAIEWFEKSPLPPSRERQARIYDKLNDNDGFSRIVHNMLASPENESELEVAIKLEQRLLRKQGQKVPRAKKPKTKEHHLLLDLTQQRVELAAMEHFIKAGYQAFYGENVLLNGLFGLAFWDVVFADVEGAFINAYQHRPLDLYHSDFSQKRKVMFEKAFKRLTQNGFEHMMQTYRDKFGLANPFVHWNGLSQELLDQACKHIPIDTLLALFKIMMSDLKLYRNGMPDLIVFKDGGFEWIEVKGPGDKLQDNQWRWIKQFKRLGIPFSVCWVNQ</sequence>
<dbReference type="RefSeq" id="WP_265686327.1">
    <property type="nucleotide sequence ID" value="NZ_JAKRRX010000006.1"/>
</dbReference>
<dbReference type="InterPro" id="IPR040603">
    <property type="entry name" value="FAN1_SAP_bact"/>
</dbReference>
<dbReference type="GO" id="GO:0046872">
    <property type="term" value="F:metal ion binding"/>
    <property type="evidence" value="ECO:0007669"/>
    <property type="project" value="UniProtKB-KW"/>
</dbReference>
<dbReference type="PANTHER" id="PTHR15749:SF4">
    <property type="entry name" value="FANCONI-ASSOCIATED NUCLEASE 1"/>
    <property type="match status" value="1"/>
</dbReference>
<comment type="cofactor">
    <cofactor evidence="3">
        <name>Mg(2+)</name>
        <dbReference type="ChEBI" id="CHEBI:18420"/>
    </cofactor>
</comment>
<dbReference type="GO" id="GO:0003676">
    <property type="term" value="F:nucleic acid binding"/>
    <property type="evidence" value="ECO:0007669"/>
    <property type="project" value="InterPro"/>
</dbReference>
<name>A0A9X3CBE2_9VIBR</name>
<keyword evidence="9" id="KW-0460">Magnesium</keyword>
<evidence type="ECO:0000256" key="7">
    <source>
        <dbReference type="ARBA" id="ARBA00022723"/>
    </source>
</evidence>
<organism evidence="12 13">
    <name type="scientific">Vibrio paucivorans</name>
    <dbReference type="NCBI Taxonomy" id="2829489"/>
    <lineage>
        <taxon>Bacteria</taxon>
        <taxon>Pseudomonadati</taxon>
        <taxon>Pseudomonadota</taxon>
        <taxon>Gammaproteobacteria</taxon>
        <taxon>Vibrionales</taxon>
        <taxon>Vibrionaceae</taxon>
        <taxon>Vibrio</taxon>
    </lineage>
</organism>
<dbReference type="SMART" id="SM00990">
    <property type="entry name" value="VRR_NUC"/>
    <property type="match status" value="1"/>
</dbReference>
<dbReference type="InterPro" id="IPR049125">
    <property type="entry name" value="FAN1-like_WH"/>
</dbReference>
<dbReference type="Gene3D" id="3.40.1350.10">
    <property type="match status" value="1"/>
</dbReference>
<evidence type="ECO:0000259" key="11">
    <source>
        <dbReference type="SMART" id="SM00990"/>
    </source>
</evidence>
<dbReference type="InterPro" id="IPR033315">
    <property type="entry name" value="Fan1-like"/>
</dbReference>
<dbReference type="InterPro" id="IPR011856">
    <property type="entry name" value="tRNA_endonuc-like_dom_sf"/>
</dbReference>
<evidence type="ECO:0000256" key="2">
    <source>
        <dbReference type="ARBA" id="ARBA00001936"/>
    </source>
</evidence>
<gene>
    <name evidence="12" type="ORF">MD483_01815</name>
</gene>
<evidence type="ECO:0000256" key="10">
    <source>
        <dbReference type="ARBA" id="ARBA00023211"/>
    </source>
</evidence>
<comment type="caution">
    <text evidence="12">The sequence shown here is derived from an EMBL/GenBank/DDBJ whole genome shotgun (WGS) entry which is preliminary data.</text>
</comment>
<dbReference type="PANTHER" id="PTHR15749">
    <property type="entry name" value="FANCONI-ASSOCIATED NUCLEASE 1"/>
    <property type="match status" value="1"/>
</dbReference>
<comment type="cofactor">
    <cofactor evidence="2">
        <name>Mn(2+)</name>
        <dbReference type="ChEBI" id="CHEBI:29035"/>
    </cofactor>
</comment>
<reference evidence="12" key="1">
    <citation type="submission" date="2022-02" db="EMBL/GenBank/DDBJ databases">
        <title>Vibrio sp. nov., a new bacterium isolated from Bohai sea, China.</title>
        <authorList>
            <person name="Yuan Y."/>
        </authorList>
    </citation>
    <scope>NUCLEOTIDE SEQUENCE</scope>
    <source>
        <strain evidence="12">DBSS07</strain>
    </source>
</reference>
<evidence type="ECO:0000256" key="9">
    <source>
        <dbReference type="ARBA" id="ARBA00022842"/>
    </source>
</evidence>
<evidence type="ECO:0000256" key="8">
    <source>
        <dbReference type="ARBA" id="ARBA00022801"/>
    </source>
</evidence>
<proteinExistence type="inferred from homology"/>
<comment type="similarity">
    <text evidence="4">Belongs to the FAN1 family.</text>
</comment>
<evidence type="ECO:0000256" key="5">
    <source>
        <dbReference type="ARBA" id="ARBA00012029"/>
    </source>
</evidence>
<evidence type="ECO:0000256" key="1">
    <source>
        <dbReference type="ARBA" id="ARBA00000983"/>
    </source>
</evidence>
<dbReference type="GO" id="GO:0036297">
    <property type="term" value="P:interstrand cross-link repair"/>
    <property type="evidence" value="ECO:0007669"/>
    <property type="project" value="InterPro"/>
</dbReference>
<dbReference type="Pfam" id="PF21315">
    <property type="entry name" value="FAN1_HTH"/>
    <property type="match status" value="1"/>
</dbReference>
<protein>
    <recommendedName>
        <fullName evidence="5">phosphodiesterase I</fullName>
        <ecNumber evidence="5">3.1.4.1</ecNumber>
    </recommendedName>
</protein>
<evidence type="ECO:0000256" key="3">
    <source>
        <dbReference type="ARBA" id="ARBA00001946"/>
    </source>
</evidence>
<keyword evidence="8" id="KW-0378">Hydrolase</keyword>
<evidence type="ECO:0000256" key="4">
    <source>
        <dbReference type="ARBA" id="ARBA00005533"/>
    </source>
</evidence>
<evidence type="ECO:0000313" key="12">
    <source>
        <dbReference type="EMBL" id="MCW8332571.1"/>
    </source>
</evidence>
<evidence type="ECO:0000256" key="6">
    <source>
        <dbReference type="ARBA" id="ARBA00022722"/>
    </source>
</evidence>
<dbReference type="Pfam" id="PF18081">
    <property type="entry name" value="FANC_SAP"/>
    <property type="match status" value="1"/>
</dbReference>
<dbReference type="AlphaFoldDB" id="A0A9X3CBE2"/>
<dbReference type="InterPro" id="IPR014883">
    <property type="entry name" value="VRR_NUC"/>
</dbReference>
<comment type="catalytic activity">
    <reaction evidence="1">
        <text>Hydrolytically removes 5'-nucleotides successively from the 3'-hydroxy termini of 3'-hydroxy-terminated oligonucleotides.</text>
        <dbReference type="EC" id="3.1.4.1"/>
    </reaction>
</comment>
<dbReference type="EC" id="3.1.4.1" evidence="5"/>
<keyword evidence="13" id="KW-1185">Reference proteome</keyword>
<keyword evidence="7" id="KW-0479">Metal-binding</keyword>
<evidence type="ECO:0000313" key="13">
    <source>
        <dbReference type="Proteomes" id="UP001155586"/>
    </source>
</evidence>
<accession>A0A9X3CBE2</accession>
<dbReference type="Pfam" id="PF08774">
    <property type="entry name" value="VRR_NUC"/>
    <property type="match status" value="1"/>
</dbReference>